<dbReference type="InterPro" id="IPR000600">
    <property type="entry name" value="ROK"/>
</dbReference>
<sequence>MYIGIDIGGTHIRVAIGNNGKIEEKIDFATREFHASIQEIKEAVEKLSLNTKITRIGIGVPGPVNTRLLKTLRPPNLIGWDNIEIGDIFTKLLKSRVVVANDASAAALGEATYGAGKGKNPVLYYTVSTGIGTGLIVDSKIFHGIINPEAGHQIIDKSGPRHKGAPAGDLESLSSGSAIKRLYGETPAEAEGEPEWIEAIDWLAIGLTNSILHFSPEIIVIGGGMTKHRNMFFSPLKKTIGKYLKEVPSVPIVPSGLGQDSGIIGALTLAEQSD</sequence>
<evidence type="ECO:0008006" key="4">
    <source>
        <dbReference type="Google" id="ProtNLM"/>
    </source>
</evidence>
<evidence type="ECO:0000313" key="3">
    <source>
        <dbReference type="Proteomes" id="UP000176389"/>
    </source>
</evidence>
<dbReference type="CDD" id="cd23763">
    <property type="entry name" value="ASKHA_ATPase_ROK"/>
    <property type="match status" value="1"/>
</dbReference>
<gene>
    <name evidence="2" type="ORF">A2Z11_01785</name>
</gene>
<evidence type="ECO:0000256" key="1">
    <source>
        <dbReference type="ARBA" id="ARBA00006479"/>
    </source>
</evidence>
<evidence type="ECO:0000313" key="2">
    <source>
        <dbReference type="EMBL" id="OGY25194.1"/>
    </source>
</evidence>
<dbReference type="InterPro" id="IPR049874">
    <property type="entry name" value="ROK_cs"/>
</dbReference>
<dbReference type="SUPFAM" id="SSF53067">
    <property type="entry name" value="Actin-like ATPase domain"/>
    <property type="match status" value="1"/>
</dbReference>
<dbReference type="STRING" id="1802596.A2Z11_01785"/>
<dbReference type="AlphaFoldDB" id="A0A1G1WC51"/>
<organism evidence="2 3">
    <name type="scientific">Candidatus Woykebacteria bacterium RBG_16_43_9</name>
    <dbReference type="NCBI Taxonomy" id="1802596"/>
    <lineage>
        <taxon>Bacteria</taxon>
        <taxon>Candidatus Woykeibacteriota</taxon>
    </lineage>
</organism>
<dbReference type="PANTHER" id="PTHR18964">
    <property type="entry name" value="ROK (REPRESSOR, ORF, KINASE) FAMILY"/>
    <property type="match status" value="1"/>
</dbReference>
<dbReference type="Proteomes" id="UP000176389">
    <property type="component" value="Unassembled WGS sequence"/>
</dbReference>
<accession>A0A1G1WC51</accession>
<name>A0A1G1WC51_9BACT</name>
<protein>
    <recommendedName>
        <fullName evidence="4">ROK family protein</fullName>
    </recommendedName>
</protein>
<proteinExistence type="inferred from homology"/>
<dbReference type="PANTHER" id="PTHR18964:SF149">
    <property type="entry name" value="BIFUNCTIONAL UDP-N-ACETYLGLUCOSAMINE 2-EPIMERASE_N-ACETYLMANNOSAMINE KINASE"/>
    <property type="match status" value="1"/>
</dbReference>
<comment type="caution">
    <text evidence="2">The sequence shown here is derived from an EMBL/GenBank/DDBJ whole genome shotgun (WGS) entry which is preliminary data.</text>
</comment>
<reference evidence="2 3" key="1">
    <citation type="journal article" date="2016" name="Nat. Commun.">
        <title>Thousands of microbial genomes shed light on interconnected biogeochemical processes in an aquifer system.</title>
        <authorList>
            <person name="Anantharaman K."/>
            <person name="Brown C.T."/>
            <person name="Hug L.A."/>
            <person name="Sharon I."/>
            <person name="Castelle C.J."/>
            <person name="Probst A.J."/>
            <person name="Thomas B.C."/>
            <person name="Singh A."/>
            <person name="Wilkins M.J."/>
            <person name="Karaoz U."/>
            <person name="Brodie E.L."/>
            <person name="Williams K.H."/>
            <person name="Hubbard S.S."/>
            <person name="Banfield J.F."/>
        </authorList>
    </citation>
    <scope>NUCLEOTIDE SEQUENCE [LARGE SCALE GENOMIC DNA]</scope>
</reference>
<dbReference type="Gene3D" id="3.30.420.40">
    <property type="match status" value="2"/>
</dbReference>
<dbReference type="Pfam" id="PF00480">
    <property type="entry name" value="ROK"/>
    <property type="match status" value="1"/>
</dbReference>
<comment type="similarity">
    <text evidence="1">Belongs to the ROK (NagC/XylR) family.</text>
</comment>
<dbReference type="InterPro" id="IPR043129">
    <property type="entry name" value="ATPase_NBD"/>
</dbReference>
<dbReference type="EMBL" id="MHCS01000052">
    <property type="protein sequence ID" value="OGY25194.1"/>
    <property type="molecule type" value="Genomic_DNA"/>
</dbReference>
<dbReference type="PROSITE" id="PS01125">
    <property type="entry name" value="ROK"/>
    <property type="match status" value="1"/>
</dbReference>